<comment type="caution">
    <text evidence="12">The sequence shown here is derived from an EMBL/GenBank/DDBJ whole genome shotgun (WGS) entry which is preliminary data.</text>
</comment>
<feature type="region of interest" description="Disordered" evidence="11">
    <location>
        <begin position="1"/>
        <end position="55"/>
    </location>
</feature>
<feature type="repeat" description="ANK" evidence="9">
    <location>
        <begin position="103"/>
        <end position="135"/>
    </location>
</feature>
<feature type="region of interest" description="Disordered" evidence="11">
    <location>
        <begin position="701"/>
        <end position="737"/>
    </location>
</feature>
<name>A0A8K1G2P8_9PASS</name>
<feature type="compositionally biased region" description="Basic and acidic residues" evidence="11">
    <location>
        <begin position="851"/>
        <end position="879"/>
    </location>
</feature>
<dbReference type="GO" id="GO:0070736">
    <property type="term" value="F:protein-glycine ligase activity, initiating"/>
    <property type="evidence" value="ECO:0007669"/>
    <property type="project" value="TreeGrafter"/>
</dbReference>
<feature type="region of interest" description="Disordered" evidence="11">
    <location>
        <begin position="1448"/>
        <end position="1484"/>
    </location>
</feature>
<feature type="region of interest" description="Disordered" evidence="11">
    <location>
        <begin position="1500"/>
        <end position="1663"/>
    </location>
</feature>
<evidence type="ECO:0000313" key="12">
    <source>
        <dbReference type="EMBL" id="TRZ10465.1"/>
    </source>
</evidence>
<dbReference type="SUPFAM" id="SSF48403">
    <property type="entry name" value="Ankyrin repeat"/>
    <property type="match status" value="2"/>
</dbReference>
<feature type="coiled-coil region" evidence="10">
    <location>
        <begin position="1072"/>
        <end position="1099"/>
    </location>
</feature>
<proteinExistence type="predicted"/>
<dbReference type="Gene3D" id="3.30.470.20">
    <property type="entry name" value="ATP-grasp fold, B domain"/>
    <property type="match status" value="1"/>
</dbReference>
<dbReference type="PANTHER" id="PTHR45870:SF2">
    <property type="entry name" value="TUBULIN MONOGLYCYLASE TTLL3"/>
    <property type="match status" value="1"/>
</dbReference>
<evidence type="ECO:0000256" key="7">
    <source>
        <dbReference type="ARBA" id="ARBA00023212"/>
    </source>
</evidence>
<keyword evidence="10" id="KW-0175">Coiled coil</keyword>
<evidence type="ECO:0000256" key="4">
    <source>
        <dbReference type="ARBA" id="ARBA00022741"/>
    </source>
</evidence>
<evidence type="ECO:0000313" key="13">
    <source>
        <dbReference type="Proteomes" id="UP000796761"/>
    </source>
</evidence>
<dbReference type="EMBL" id="SWJQ01000855">
    <property type="protein sequence ID" value="TRZ10465.1"/>
    <property type="molecule type" value="Genomic_DNA"/>
</dbReference>
<feature type="region of interest" description="Disordered" evidence="11">
    <location>
        <begin position="752"/>
        <end position="788"/>
    </location>
</feature>
<reference evidence="12" key="1">
    <citation type="submission" date="2019-04" db="EMBL/GenBank/DDBJ databases">
        <title>Genome assembly of Zosterops borbonicus 15179.</title>
        <authorList>
            <person name="Leroy T."/>
            <person name="Anselmetti Y."/>
            <person name="Tilak M.-K."/>
            <person name="Nabholz B."/>
        </authorList>
    </citation>
    <scope>NUCLEOTIDE SEQUENCE</scope>
    <source>
        <strain evidence="12">HGM_15179</strain>
        <tissue evidence="12">Muscle</tissue>
    </source>
</reference>
<dbReference type="Pfam" id="PF12796">
    <property type="entry name" value="Ank_2"/>
    <property type="match status" value="4"/>
</dbReference>
<keyword evidence="9" id="KW-0040">ANK repeat</keyword>
<dbReference type="GO" id="GO:0060271">
    <property type="term" value="P:cilium assembly"/>
    <property type="evidence" value="ECO:0007669"/>
    <property type="project" value="TreeGrafter"/>
</dbReference>
<feature type="repeat" description="ANK" evidence="9">
    <location>
        <begin position="636"/>
        <end position="668"/>
    </location>
</feature>
<dbReference type="Pfam" id="PF03133">
    <property type="entry name" value="TTL"/>
    <property type="match status" value="1"/>
</dbReference>
<feature type="compositionally biased region" description="Polar residues" evidence="11">
    <location>
        <begin position="1569"/>
        <end position="1580"/>
    </location>
</feature>
<evidence type="ECO:0000256" key="11">
    <source>
        <dbReference type="SAM" id="MobiDB-lite"/>
    </source>
</evidence>
<protein>
    <submittedName>
        <fullName evidence="12">Uncharacterized protein</fullName>
    </submittedName>
</protein>
<feature type="repeat" description="ANK" evidence="9">
    <location>
        <begin position="136"/>
        <end position="168"/>
    </location>
</feature>
<dbReference type="InterPro" id="IPR036770">
    <property type="entry name" value="Ankyrin_rpt-contain_sf"/>
</dbReference>
<evidence type="ECO:0000256" key="2">
    <source>
        <dbReference type="ARBA" id="ARBA00022490"/>
    </source>
</evidence>
<dbReference type="PROSITE" id="PS50297">
    <property type="entry name" value="ANK_REP_REGION"/>
    <property type="match status" value="6"/>
</dbReference>
<comment type="catalytic activity">
    <reaction evidence="8">
        <text>L-glutamyl-[protein] + glycine + ATP = glycyl-L-glutamyl-[protein] + ADP + phosphate + H(+)</text>
        <dbReference type="Rhea" id="RHEA:67180"/>
        <dbReference type="Rhea" id="RHEA-COMP:10208"/>
        <dbReference type="Rhea" id="RHEA-COMP:17207"/>
        <dbReference type="ChEBI" id="CHEBI:15378"/>
        <dbReference type="ChEBI" id="CHEBI:29973"/>
        <dbReference type="ChEBI" id="CHEBI:30616"/>
        <dbReference type="ChEBI" id="CHEBI:43474"/>
        <dbReference type="ChEBI" id="CHEBI:57305"/>
        <dbReference type="ChEBI" id="CHEBI:167890"/>
        <dbReference type="ChEBI" id="CHEBI:456216"/>
    </reaction>
    <physiologicalReaction direction="left-to-right" evidence="8">
        <dbReference type="Rhea" id="RHEA:67181"/>
    </physiologicalReaction>
</comment>
<evidence type="ECO:0000256" key="8">
    <source>
        <dbReference type="ARBA" id="ARBA00048944"/>
    </source>
</evidence>
<dbReference type="PROSITE" id="PS51221">
    <property type="entry name" value="TTL"/>
    <property type="match status" value="1"/>
</dbReference>
<dbReference type="InterPro" id="IPR004344">
    <property type="entry name" value="TTL/TTLL_fam"/>
</dbReference>
<dbReference type="PROSITE" id="PS50088">
    <property type="entry name" value="ANK_REPEAT"/>
    <property type="match status" value="7"/>
</dbReference>
<sequence>MADKGPAAASEPSESSSSSDEADAAPAAAPEPLVPPCSSVHAESTSSEEENLPYPGMLPVDKRLLTLQIYKLLQCVHEKDKKQIENLTQKGFPDLINYREPKEGYSAFHLASMKNDIEMCRFLLEHGANPNVHDKMGVTPAMKAAELGHEVILELLAKANADMTAVDNEGKGILFYLLSPTGRHSHCLQIALEYGADVNNCTTTGRSVLLQACEQAHEVKEICLILLEKGADPHAMDLATGRTALMEATREGAVEVVLALLQRGADVNLFDFERHSAAHFAAKGGFFEILTIISGYNADLKLIAMNGNTPLHYAAEGGFADCCRYIGQRGCDPTWSNLAHLTPRDVAKAGGFKAAVAVLRKVENAFKNPDEVLAWYLKVYDWSVQHEESIRKEFEVDPEDGTVSRSDFMAVMQKRWGNVDPEEIDILVRKHEVSADRISLEDFFKGSKYLQKTFLLSSFGPKAKKKKKPPKKKGKKGLPVPVCVIPKSERSLREDGLPTYMVEAVPKISEEQRFKRDQQSIHPVLDDRVWYVDEPRKTLMDINYLVREGDFVSLQKAFDEGVPVDIKDKFYKTPLMVACASGNIVLVEFLLEKGADVNATDNFLWTPLHHACYNGHLDIMEVLVKAGAAVNAPAIGSATPLMRAIEACRLDMVYFLITAGADVQVTNSYGKTVLELAQLFEDAKIIELLENELQILAEEQEKEEAKPAKGGKPKPAEPPKPEKKEQAKDKGTEGYPKAVECSWDAGKRLGRSGNAMSGASDLVRQRQTGQGAAASIGSHDGRQHVAESERLKKARLRVEKAIKEKKIFAVQGPYPIIRRLLRARGWVETKLPRKTRQLKQQPGQQKKQQREKRAGRGGDKQGKAKNKGETEDEDKKEGNEQCSEDSDDIHDLMSYLVQDQVPNFLWTIHLGNIDQGLLPRIEVVNRFPRLNALCTKEGLCQSLQNLPWFEPVDLNTFFPRCYRLGLMGEQEDFIEDFRLTAARSLLKLALKKVRDRPVRTEQPPKSDKAAARLPSPPYPQLVEEALEVCEQHLGVLEHQDIDRDTPSPCQTCIAWDCFLQEYYRVAHEGARLVLSKEQREQCQDVLRRLEEQLPQLGIEGKLNVWILKPSAKSRGRGIVCTTRLEQVLEMSQSSSPQVCQWVVQKYVERPLTIFDTKFDIRQWFVVTDWNPLTVWFYRDCYLRFCSRPFSLCHLEPARHLCNVAIQKRYKTSPPDPRLPPDKIWSNTQFQAHLAQLGRADDWKRVIVPGMKAAILNAVRCARDSVGSRKGSFELFGADFLIGKDFQPWLLEINSCPTMSPSSVVTRRLCANVQRDTLRLVLDRKDNPNCSIGAFELLYKEAAVDSCLSVGLQLKIIGCSLKNPYLAKHRFQNKSPTTVPNAPQLPAASGDGATEVPQSKAAREKLPPVEPQSNSCLPKSDPSALPQPPDCSAGNQELPWLLHLVRKPEEAQPPSRSCPMVRVPGPPTQGAPRSPSQPPGYSAGDKELPWFLHLLLRQSEEAQPQEAQPQAALAPLTWCPLDRRPAPPPREVTGNPWQLPGGSAGTPELPWLLHLVGQPEDAQPQEAHAQESQQATVSPVSNRPLDRFAPLQEVRGRALLPPGSCAGSQGLAQLSQPGGQPQAARPHAVLPLGNASPPGRGAPVCTVTEPREPRPLPGTEEAHA</sequence>
<evidence type="ECO:0000256" key="3">
    <source>
        <dbReference type="ARBA" id="ARBA00022598"/>
    </source>
</evidence>
<keyword evidence="6" id="KW-0966">Cell projection</keyword>
<dbReference type="InterPro" id="IPR002110">
    <property type="entry name" value="Ankyrin_rpt"/>
</dbReference>
<evidence type="ECO:0000256" key="1">
    <source>
        <dbReference type="ARBA" id="ARBA00004611"/>
    </source>
</evidence>
<dbReference type="InterPro" id="IPR051437">
    <property type="entry name" value="TTLL_monoglycylase"/>
</dbReference>
<keyword evidence="5" id="KW-0067">ATP-binding</keyword>
<dbReference type="GO" id="GO:0005524">
    <property type="term" value="F:ATP binding"/>
    <property type="evidence" value="ECO:0007669"/>
    <property type="project" value="UniProtKB-KW"/>
</dbReference>
<feature type="compositionally biased region" description="Basic and acidic residues" evidence="11">
    <location>
        <begin position="714"/>
        <end position="732"/>
    </location>
</feature>
<feature type="compositionally biased region" description="Low complexity" evidence="11">
    <location>
        <begin position="1500"/>
        <end position="1515"/>
    </location>
</feature>
<comment type="subcellular location">
    <subcellularLocation>
        <location evidence="1">Cytoplasm</location>
        <location evidence="1">Cytoskeleton</location>
        <location evidence="1">Flagellum axoneme</location>
    </subcellularLocation>
</comment>
<dbReference type="Proteomes" id="UP000796761">
    <property type="component" value="Unassembled WGS sequence"/>
</dbReference>
<dbReference type="PRINTS" id="PR01415">
    <property type="entry name" value="ANKYRIN"/>
</dbReference>
<feature type="repeat" description="ANK" evidence="9">
    <location>
        <begin position="306"/>
        <end position="338"/>
    </location>
</feature>
<feature type="compositionally biased region" description="Basic and acidic residues" evidence="11">
    <location>
        <begin position="779"/>
        <end position="788"/>
    </location>
</feature>
<keyword evidence="6" id="KW-0282">Flagellum</keyword>
<feature type="repeat" description="ANK" evidence="9">
    <location>
        <begin position="570"/>
        <end position="602"/>
    </location>
</feature>
<feature type="compositionally biased region" description="Polar residues" evidence="11">
    <location>
        <begin position="1605"/>
        <end position="1618"/>
    </location>
</feature>
<keyword evidence="6" id="KW-0969">Cilium</keyword>
<keyword evidence="13" id="KW-1185">Reference proteome</keyword>
<accession>A0A8K1G2P8</accession>
<dbReference type="GO" id="GO:0015630">
    <property type="term" value="C:microtubule cytoskeleton"/>
    <property type="evidence" value="ECO:0007669"/>
    <property type="project" value="TreeGrafter"/>
</dbReference>
<keyword evidence="4" id="KW-0547">Nucleotide-binding</keyword>
<dbReference type="GO" id="GO:0003341">
    <property type="term" value="P:cilium movement"/>
    <property type="evidence" value="ECO:0007669"/>
    <property type="project" value="TreeGrafter"/>
</dbReference>
<feature type="compositionally biased region" description="Low complexity" evidence="11">
    <location>
        <begin position="1"/>
        <end position="31"/>
    </location>
</feature>
<keyword evidence="7" id="KW-0206">Cytoskeleton</keyword>
<feature type="non-terminal residue" evidence="12">
    <location>
        <position position="1663"/>
    </location>
</feature>
<gene>
    <name evidence="12" type="ORF">HGM15179_016643</name>
</gene>
<evidence type="ECO:0000256" key="9">
    <source>
        <dbReference type="PROSITE-ProRule" id="PRU00023"/>
    </source>
</evidence>
<evidence type="ECO:0000256" key="10">
    <source>
        <dbReference type="SAM" id="Coils"/>
    </source>
</evidence>
<evidence type="ECO:0000256" key="6">
    <source>
        <dbReference type="ARBA" id="ARBA00022846"/>
    </source>
</evidence>
<dbReference type="OrthoDB" id="539213at2759"/>
<keyword evidence="3" id="KW-0436">Ligase</keyword>
<dbReference type="Gene3D" id="1.25.40.20">
    <property type="entry name" value="Ankyrin repeat-containing domain"/>
    <property type="match status" value="3"/>
</dbReference>
<feature type="repeat" description="ANK" evidence="9">
    <location>
        <begin position="240"/>
        <end position="272"/>
    </location>
</feature>
<dbReference type="SUPFAM" id="SSF56059">
    <property type="entry name" value="Glutathione synthetase ATP-binding domain-like"/>
    <property type="match status" value="1"/>
</dbReference>
<dbReference type="GO" id="GO:0005930">
    <property type="term" value="C:axoneme"/>
    <property type="evidence" value="ECO:0007669"/>
    <property type="project" value="TreeGrafter"/>
</dbReference>
<dbReference type="PANTHER" id="PTHR45870">
    <property type="entry name" value="TUBULIN MONOGLYCYLASE TTLL3"/>
    <property type="match status" value="1"/>
</dbReference>
<organism evidence="12 13">
    <name type="scientific">Zosterops borbonicus</name>
    <dbReference type="NCBI Taxonomy" id="364589"/>
    <lineage>
        <taxon>Eukaryota</taxon>
        <taxon>Metazoa</taxon>
        <taxon>Chordata</taxon>
        <taxon>Craniata</taxon>
        <taxon>Vertebrata</taxon>
        <taxon>Euteleostomi</taxon>
        <taxon>Archelosauria</taxon>
        <taxon>Archosauria</taxon>
        <taxon>Dinosauria</taxon>
        <taxon>Saurischia</taxon>
        <taxon>Theropoda</taxon>
        <taxon>Coelurosauria</taxon>
        <taxon>Aves</taxon>
        <taxon>Neognathae</taxon>
        <taxon>Neoaves</taxon>
        <taxon>Telluraves</taxon>
        <taxon>Australaves</taxon>
        <taxon>Passeriformes</taxon>
        <taxon>Sylvioidea</taxon>
        <taxon>Zosteropidae</taxon>
        <taxon>Zosterops</taxon>
    </lineage>
</organism>
<feature type="region of interest" description="Disordered" evidence="11">
    <location>
        <begin position="832"/>
        <end position="885"/>
    </location>
</feature>
<dbReference type="SMART" id="SM00248">
    <property type="entry name" value="ANK"/>
    <property type="match status" value="10"/>
</dbReference>
<evidence type="ECO:0000256" key="5">
    <source>
        <dbReference type="ARBA" id="ARBA00022840"/>
    </source>
</evidence>
<feature type="repeat" description="ANK" evidence="9">
    <location>
        <begin position="606"/>
        <end position="635"/>
    </location>
</feature>
<dbReference type="FunFam" id="3.30.470.20:FF:000032">
    <property type="entry name" value="tubulin monoglycylase TTLL3 isoform X2"/>
    <property type="match status" value="1"/>
</dbReference>
<feature type="region of interest" description="Disordered" evidence="11">
    <location>
        <begin position="1373"/>
        <end position="1432"/>
    </location>
</feature>
<keyword evidence="2" id="KW-0963">Cytoplasm</keyword>
<feature type="compositionally biased region" description="Basic and acidic residues" evidence="11">
    <location>
        <begin position="1648"/>
        <end position="1663"/>
    </location>
</feature>